<keyword evidence="5" id="KW-0472">Membrane</keyword>
<dbReference type="InterPro" id="IPR036286">
    <property type="entry name" value="LexA/Signal_pep-like_sf"/>
</dbReference>
<evidence type="ECO:0000256" key="7">
    <source>
        <dbReference type="PIRSR" id="PIRSR600223-1"/>
    </source>
</evidence>
<keyword evidence="11" id="KW-1185">Reference proteome</keyword>
<feature type="domain" description="Peptidase S26" evidence="9">
    <location>
        <begin position="16"/>
        <end position="207"/>
    </location>
</feature>
<dbReference type="PANTHER" id="PTHR12383:SF16">
    <property type="entry name" value="MITOCHONDRIAL INNER MEMBRANE PROTEASE SUBUNIT 1"/>
    <property type="match status" value="1"/>
</dbReference>
<dbReference type="InterPro" id="IPR019533">
    <property type="entry name" value="Peptidase_S26"/>
</dbReference>
<accession>A0A1M8ACH0</accession>
<protein>
    <recommendedName>
        <fullName evidence="8">Mitochondrial inner membrane protease subunit</fullName>
        <ecNumber evidence="8">3.4.21.-</ecNumber>
    </recommendedName>
</protein>
<comment type="similarity">
    <text evidence="6">Belongs to the peptidase S26 family. IMP1 subfamily.</text>
</comment>
<evidence type="ECO:0000256" key="3">
    <source>
        <dbReference type="ARBA" id="ARBA00022801"/>
    </source>
</evidence>
<dbReference type="STRING" id="1230383.A0A1M8ACH0"/>
<dbReference type="EMBL" id="LT671828">
    <property type="protein sequence ID" value="SHO80111.1"/>
    <property type="molecule type" value="Genomic_DNA"/>
</dbReference>
<dbReference type="PROSITE" id="PS00760">
    <property type="entry name" value="SPASE_I_2"/>
    <property type="match status" value="1"/>
</dbReference>
<evidence type="ECO:0000256" key="8">
    <source>
        <dbReference type="RuleBase" id="RU362041"/>
    </source>
</evidence>
<keyword evidence="2 8" id="KW-0999">Mitochondrion inner membrane</keyword>
<organism evidence="10 11">
    <name type="scientific">Malassezia sympodialis (strain ATCC 42132)</name>
    <name type="common">Atopic eczema-associated yeast</name>
    <dbReference type="NCBI Taxonomy" id="1230383"/>
    <lineage>
        <taxon>Eukaryota</taxon>
        <taxon>Fungi</taxon>
        <taxon>Dikarya</taxon>
        <taxon>Basidiomycota</taxon>
        <taxon>Ustilaginomycotina</taxon>
        <taxon>Malasseziomycetes</taxon>
        <taxon>Malasseziales</taxon>
        <taxon>Malasseziaceae</taxon>
        <taxon>Malassezia</taxon>
    </lineage>
</organism>
<evidence type="ECO:0000256" key="5">
    <source>
        <dbReference type="ARBA" id="ARBA00023136"/>
    </source>
</evidence>
<evidence type="ECO:0000313" key="11">
    <source>
        <dbReference type="Proteomes" id="UP000186303"/>
    </source>
</evidence>
<dbReference type="NCBIfam" id="TIGR02227">
    <property type="entry name" value="sigpep_I_bact"/>
    <property type="match status" value="1"/>
</dbReference>
<dbReference type="VEuPathDB" id="FungiDB:MSYG_4466"/>
<dbReference type="SUPFAM" id="SSF51306">
    <property type="entry name" value="LexA/Signal peptidase"/>
    <property type="match status" value="1"/>
</dbReference>
<dbReference type="PANTHER" id="PTHR12383">
    <property type="entry name" value="PROTEASE FAMILY S26 MITOCHONDRIAL INNER MEMBRANE PROTEASE-RELATED"/>
    <property type="match status" value="1"/>
</dbReference>
<dbReference type="CDD" id="cd06462">
    <property type="entry name" value="Peptidase_S24_S26"/>
    <property type="match status" value="1"/>
</dbReference>
<evidence type="ECO:0000256" key="6">
    <source>
        <dbReference type="ARBA" id="ARBA00038445"/>
    </source>
</evidence>
<dbReference type="Pfam" id="PF10502">
    <property type="entry name" value="Peptidase_S26"/>
    <property type="match status" value="1"/>
</dbReference>
<evidence type="ECO:0000256" key="4">
    <source>
        <dbReference type="ARBA" id="ARBA00023128"/>
    </source>
</evidence>
<feature type="active site" evidence="7">
    <location>
        <position position="121"/>
    </location>
</feature>
<dbReference type="InterPro" id="IPR000223">
    <property type="entry name" value="Pept_S26A_signal_pept_1"/>
</dbReference>
<dbReference type="GO" id="GO:0006627">
    <property type="term" value="P:protein processing involved in protein targeting to mitochondrion"/>
    <property type="evidence" value="ECO:0007669"/>
    <property type="project" value="TreeGrafter"/>
</dbReference>
<dbReference type="OrthoDB" id="308440at2759"/>
<dbReference type="Gene3D" id="2.10.109.10">
    <property type="entry name" value="Umud Fragment, subunit A"/>
    <property type="match status" value="1"/>
</dbReference>
<dbReference type="InterPro" id="IPR052064">
    <property type="entry name" value="Mito_IMP1_subunit"/>
</dbReference>
<dbReference type="GO" id="GO:0004252">
    <property type="term" value="F:serine-type endopeptidase activity"/>
    <property type="evidence" value="ECO:0007669"/>
    <property type="project" value="InterPro"/>
</dbReference>
<dbReference type="Proteomes" id="UP000186303">
    <property type="component" value="Chromosome 8"/>
</dbReference>
<keyword evidence="3 8" id="KW-0378">Hydrolase</keyword>
<dbReference type="CDD" id="cd06530">
    <property type="entry name" value="S26_SPase_I"/>
    <property type="match status" value="1"/>
</dbReference>
<comment type="subcellular location">
    <subcellularLocation>
        <location evidence="1 8">Mitochondrion inner membrane</location>
    </subcellularLocation>
</comment>
<dbReference type="EC" id="3.4.21.-" evidence="8"/>
<proteinExistence type="inferred from homology"/>
<keyword evidence="4 8" id="KW-0496">Mitochondrion</keyword>
<dbReference type="PRINTS" id="PR00727">
    <property type="entry name" value="LEADERPTASE"/>
</dbReference>
<gene>
    <name evidence="10" type="ORF">MSYG_4466</name>
</gene>
<dbReference type="GO" id="GO:0006465">
    <property type="term" value="P:signal peptide processing"/>
    <property type="evidence" value="ECO:0007669"/>
    <property type="project" value="InterPro"/>
</dbReference>
<evidence type="ECO:0000256" key="2">
    <source>
        <dbReference type="ARBA" id="ARBA00022792"/>
    </source>
</evidence>
<dbReference type="AlphaFoldDB" id="A0A1M8ACH0"/>
<name>A0A1M8ACH0_MALS4</name>
<keyword evidence="8" id="KW-0645">Protease</keyword>
<evidence type="ECO:0000259" key="9">
    <source>
        <dbReference type="Pfam" id="PF10502"/>
    </source>
</evidence>
<evidence type="ECO:0000256" key="1">
    <source>
        <dbReference type="ARBA" id="ARBA00004273"/>
    </source>
</evidence>
<dbReference type="OMA" id="SSFWNVA"/>
<dbReference type="InterPro" id="IPR019757">
    <property type="entry name" value="Pept_S26A_signal_pept_1_Lys-AS"/>
</dbReference>
<feature type="active site" evidence="7">
    <location>
        <position position="44"/>
    </location>
</feature>
<reference evidence="11" key="1">
    <citation type="journal article" date="2017" name="Nucleic Acids Res.">
        <title>Proteogenomics produces comprehensive and highly accurate protein-coding gene annotation in a complete genome assembly of Malassezia sympodialis.</title>
        <authorList>
            <person name="Zhu Y."/>
            <person name="Engstroem P.G."/>
            <person name="Tellgren-Roth C."/>
            <person name="Baudo C.D."/>
            <person name="Kennell J.C."/>
            <person name="Sun S."/>
            <person name="Billmyre R.B."/>
            <person name="Schroeder M.S."/>
            <person name="Andersson A."/>
            <person name="Holm T."/>
            <person name="Sigurgeirsson B."/>
            <person name="Wu G."/>
            <person name="Sankaranarayanan S.R."/>
            <person name="Siddharthan R."/>
            <person name="Sanyal K."/>
            <person name="Lundeberg J."/>
            <person name="Nystedt B."/>
            <person name="Boekhout T."/>
            <person name="Dawson T.L. Jr."/>
            <person name="Heitman J."/>
            <person name="Scheynius A."/>
            <person name="Lehtioe J."/>
        </authorList>
    </citation>
    <scope>NUCLEOTIDE SEQUENCE [LARGE SCALE GENOMIC DNA]</scope>
    <source>
        <strain evidence="11">ATCC 42132</strain>
    </source>
</reference>
<evidence type="ECO:0000313" key="10">
    <source>
        <dbReference type="EMBL" id="SHO80111.1"/>
    </source>
</evidence>
<sequence>MARAGLAMSLSQAARIGVMTAQIMCLAHMVNQHMFEVRLCRGASMLPTLSLTGDLIVYARLPFLRWLSQLPFASQDLRDRYPKVQPGLPSGKQDPSAGLGLQIGDVVVSTSPTHPAKTVCKRVLGLPGDTILVDPRDYMSEDAGLLAAHAHADPMLQALVALHSARTVTVPPGHVWLTGDNLGNSTDSRQYGAVPMALIKGRVLARVYPHPGWIRSGLSNVQAAMEP</sequence>
<dbReference type="GO" id="GO:0042720">
    <property type="term" value="C:mitochondrial inner membrane peptidase complex"/>
    <property type="evidence" value="ECO:0007669"/>
    <property type="project" value="TreeGrafter"/>
</dbReference>